<sequence>MPSADAIGALKPPPPPPPPLDDRVHVLGEVVLKPNIRLLINNVYTGRRRQTISDNRMTQDMRTGRFAVMFPDDCWMSGRSWEAWDLPWVGQVLGPAESGRWVAHWFCPPKKWVRGLWVGWTRPGTDNGKHKDPVGIENVLFTFEKLSAIGKLQRIAKQPRSCQRDRNRWTLNSDDDSTNGSVNQGSTGRSSLGPQQPCHINNSRSSLRYRVAASSPPSTLSQLSRQRLAEAREPAASLDVIKSFCVKVKLGSDVVRGSRIIPVIQDQAKLASHLTREILLCLNIYAFYQYKADETTLSTSASRSSGSSAKRSSREFNTIEAHPGLSEAVEAFRASQGEGDPPLSRDNLDAILDSWHTDIFGNYKATLTLLLEIRTFAFIKIRLGDPADPMDDPVSFSLQHEHISRSASWLCFARVQRPRRPPRDSNILRREPSIALFTIRSAPNHKFIAPSQFKVDRNDTAQGGQGAGEFILPLLRLSALFAELRDAADPRVTKGRGRIKGSKPFSPIPAHRYGVRNIKLITTALKKLLSQLEYRPKKKFTSESACRKSSASASLSIAGKARGSPTMRQRTAHRFLFSSKEKSRSETAQREMNLTLVLCSIHQITTGQAQLPTPEELRGKWLSLVDPGVSSQVVLHVAPISKAQEGNIIHQLDRANSHPMPLFRHNPPRNGRDRLLSRTTSDRTSARFKREAGMVKAARKLEHLTNECGINEIESELPERAYTVDAALDRIRRIAPLKPVLKEFYERQCHRQAIFRAYTLRQMALSRKVSQLLPKGVHPNDVIVGYASAEFGSSRPGAPSVINLGFQQAIRDREIRLIPLNEHNMSTPARFSTREKGNRLVGIRYRYVDEAGVMQRKPRNRPSWTVRVCKAT</sequence>
<keyword evidence="3" id="KW-1185">Reference proteome</keyword>
<feature type="compositionally biased region" description="Polar residues" evidence="1">
    <location>
        <begin position="178"/>
        <end position="198"/>
    </location>
</feature>
<proteinExistence type="predicted"/>
<feature type="region of interest" description="Disordered" evidence="1">
    <location>
        <begin position="157"/>
        <end position="198"/>
    </location>
</feature>
<dbReference type="OrthoDB" id="546893at2759"/>
<reference evidence="3" key="1">
    <citation type="journal article" date="2018" name="Nat. Microbiol.">
        <title>Leveraging single-cell genomics to expand the fungal tree of life.</title>
        <authorList>
            <person name="Ahrendt S.R."/>
            <person name="Quandt C.A."/>
            <person name="Ciobanu D."/>
            <person name="Clum A."/>
            <person name="Salamov A."/>
            <person name="Andreopoulos B."/>
            <person name="Cheng J.F."/>
            <person name="Woyke T."/>
            <person name="Pelin A."/>
            <person name="Henrissat B."/>
            <person name="Reynolds N.K."/>
            <person name="Benny G.L."/>
            <person name="Smith M.E."/>
            <person name="James T.Y."/>
            <person name="Grigoriev I.V."/>
        </authorList>
    </citation>
    <scope>NUCLEOTIDE SEQUENCE [LARGE SCALE GENOMIC DNA]</scope>
</reference>
<gene>
    <name evidence="2" type="ORF">BDK51DRAFT_26363</name>
</gene>
<evidence type="ECO:0000313" key="2">
    <source>
        <dbReference type="EMBL" id="RKO88725.1"/>
    </source>
</evidence>
<evidence type="ECO:0000256" key="1">
    <source>
        <dbReference type="SAM" id="MobiDB-lite"/>
    </source>
</evidence>
<feature type="region of interest" description="Disordered" evidence="1">
    <location>
        <begin position="1"/>
        <end position="20"/>
    </location>
</feature>
<accession>A0A4P9WAX0</accession>
<name>A0A4P9WAX0_9FUNG</name>
<protein>
    <submittedName>
        <fullName evidence="2">Uncharacterized protein</fullName>
    </submittedName>
</protein>
<feature type="non-terminal residue" evidence="2">
    <location>
        <position position="872"/>
    </location>
</feature>
<evidence type="ECO:0000313" key="3">
    <source>
        <dbReference type="Proteomes" id="UP000269721"/>
    </source>
</evidence>
<feature type="region of interest" description="Disordered" evidence="1">
    <location>
        <begin position="658"/>
        <end position="683"/>
    </location>
</feature>
<dbReference type="AlphaFoldDB" id="A0A4P9WAX0"/>
<organism evidence="2 3">
    <name type="scientific">Blyttiomyces helicus</name>
    <dbReference type="NCBI Taxonomy" id="388810"/>
    <lineage>
        <taxon>Eukaryota</taxon>
        <taxon>Fungi</taxon>
        <taxon>Fungi incertae sedis</taxon>
        <taxon>Chytridiomycota</taxon>
        <taxon>Chytridiomycota incertae sedis</taxon>
        <taxon>Chytridiomycetes</taxon>
        <taxon>Chytridiomycetes incertae sedis</taxon>
        <taxon>Blyttiomyces</taxon>
    </lineage>
</organism>
<feature type="compositionally biased region" description="Basic and acidic residues" evidence="1">
    <location>
        <begin position="670"/>
        <end position="683"/>
    </location>
</feature>
<dbReference type="EMBL" id="KZ996521">
    <property type="protein sequence ID" value="RKO88725.1"/>
    <property type="molecule type" value="Genomic_DNA"/>
</dbReference>
<dbReference type="Proteomes" id="UP000269721">
    <property type="component" value="Unassembled WGS sequence"/>
</dbReference>